<dbReference type="EMBL" id="BARV01015551">
    <property type="protein sequence ID" value="GAI31537.1"/>
    <property type="molecule type" value="Genomic_DNA"/>
</dbReference>
<reference evidence="1" key="1">
    <citation type="journal article" date="2014" name="Front. Microbiol.">
        <title>High frequency of phylogenetically diverse reductive dehalogenase-homologous genes in deep subseafloor sedimentary metagenomes.</title>
        <authorList>
            <person name="Kawai M."/>
            <person name="Futagami T."/>
            <person name="Toyoda A."/>
            <person name="Takaki Y."/>
            <person name="Nishi S."/>
            <person name="Hori S."/>
            <person name="Arai W."/>
            <person name="Tsubouchi T."/>
            <person name="Morono Y."/>
            <person name="Uchiyama I."/>
            <person name="Ito T."/>
            <person name="Fujiyama A."/>
            <person name="Inagaki F."/>
            <person name="Takami H."/>
        </authorList>
    </citation>
    <scope>NUCLEOTIDE SEQUENCE</scope>
    <source>
        <strain evidence="1">Expedition CK06-06</strain>
    </source>
</reference>
<protein>
    <recommendedName>
        <fullName evidence="2">Restriction endonuclease type IV Mrr domain-containing protein</fullName>
    </recommendedName>
</protein>
<gene>
    <name evidence="1" type="ORF">S06H3_26860</name>
</gene>
<evidence type="ECO:0000313" key="1">
    <source>
        <dbReference type="EMBL" id="GAI31537.1"/>
    </source>
</evidence>
<sequence length="105" mass="11675">MKPRQDSTVVTIGELVTSVALLLNEFGLDVQPLPLGANIDLKARHPQLNIGFAVEVTGTKDVIRKDSNKVAQAWQYLNERAGTPEENDRLVIVANSQYHLDPKQR</sequence>
<comment type="caution">
    <text evidence="1">The sequence shown here is derived from an EMBL/GenBank/DDBJ whole genome shotgun (WGS) entry which is preliminary data.</text>
</comment>
<organism evidence="1">
    <name type="scientific">marine sediment metagenome</name>
    <dbReference type="NCBI Taxonomy" id="412755"/>
    <lineage>
        <taxon>unclassified sequences</taxon>
        <taxon>metagenomes</taxon>
        <taxon>ecological metagenomes</taxon>
    </lineage>
</organism>
<proteinExistence type="predicted"/>
<evidence type="ECO:0008006" key="2">
    <source>
        <dbReference type="Google" id="ProtNLM"/>
    </source>
</evidence>
<accession>X1MIT0</accession>
<dbReference type="AlphaFoldDB" id="X1MIT0"/>
<name>X1MIT0_9ZZZZ</name>
<feature type="non-terminal residue" evidence="1">
    <location>
        <position position="105"/>
    </location>
</feature>